<dbReference type="InterPro" id="IPR052159">
    <property type="entry name" value="Competence_DNA_uptake"/>
</dbReference>
<keyword evidence="3" id="KW-1185">Reference proteome</keyword>
<reference evidence="2 3" key="1">
    <citation type="submission" date="2019-12" db="EMBL/GenBank/DDBJ databases">
        <authorList>
            <person name="Dong K."/>
        </authorList>
    </citation>
    <scope>NUCLEOTIDE SEQUENCE [LARGE SCALE GENOMIC DNA]</scope>
    <source>
        <strain evidence="2 3">JCM 31225</strain>
    </source>
</reference>
<dbReference type="PANTHER" id="PTHR30619:SF1">
    <property type="entry name" value="RECOMBINATION PROTEIN 2"/>
    <property type="match status" value="1"/>
</dbReference>
<protein>
    <submittedName>
        <fullName evidence="2">MBL fold metallo-hydrolase</fullName>
    </submittedName>
</protein>
<dbReference type="InterPro" id="IPR036866">
    <property type="entry name" value="RibonucZ/Hydroxyglut_hydro"/>
</dbReference>
<evidence type="ECO:0000313" key="3">
    <source>
        <dbReference type="Proteomes" id="UP000435036"/>
    </source>
</evidence>
<name>A0A6N8L3S7_9SPHI</name>
<dbReference type="PANTHER" id="PTHR30619">
    <property type="entry name" value="DNA INTERNALIZATION/COMPETENCE PROTEIN COMEC/REC2"/>
    <property type="match status" value="1"/>
</dbReference>
<gene>
    <name evidence="2" type="ORF">GQF63_17050</name>
</gene>
<dbReference type="RefSeq" id="WP_160370451.1">
    <property type="nucleotide sequence ID" value="NZ_WSQA01000015.1"/>
</dbReference>
<accession>A0A6N8L3S7</accession>
<organism evidence="2 3">
    <name type="scientific">Sphingobacterium humi</name>
    <dbReference type="NCBI Taxonomy" id="1796905"/>
    <lineage>
        <taxon>Bacteria</taxon>
        <taxon>Pseudomonadati</taxon>
        <taxon>Bacteroidota</taxon>
        <taxon>Sphingobacteriia</taxon>
        <taxon>Sphingobacteriales</taxon>
        <taxon>Sphingobacteriaceae</taxon>
        <taxon>Sphingobacterium</taxon>
    </lineage>
</organism>
<dbReference type="SUPFAM" id="SSF56281">
    <property type="entry name" value="Metallo-hydrolase/oxidoreductase"/>
    <property type="match status" value="1"/>
</dbReference>
<proteinExistence type="predicted"/>
<dbReference type="EMBL" id="WSQA01000015">
    <property type="protein sequence ID" value="MVZ63734.1"/>
    <property type="molecule type" value="Genomic_DNA"/>
</dbReference>
<feature type="domain" description="Metallo-beta-lactamase" evidence="1">
    <location>
        <begin position="49"/>
        <end position="164"/>
    </location>
</feature>
<sequence>MMWLLQEFVGSEWLLKKNNPYIGTQIKKIGNLFDGMKRDKTEFALLPAFHGDCILIKTFDVDHNEFIILVDGGTAKTFKYTLKAELKDVNRIDLLVLTHIDSDHIAGLISLFKSSLIDHISIDEIWMNHPELVEVNNEEQISTKQGDNLKRLILTKKPNVKLLEVSTGKKLIIRSGIEFVILSPTPQINHELYRQWFGSTIVKHEKSNVNISSQQDVYSKPLENLSRIPFSPDKRINDDIFNSSSIAFLLKCFDISILLLADSRPEVIVENLRLNGFTKSDPLKVDYVKISHHGSLNNTSQEQLSCIESNNFLISTNGGTSRHKHPSRETIARIVFNPSRDNKTINIFFNYKIEDLKQRNGNFISDSDLEIGNWNVVQKIWF</sequence>
<dbReference type="GO" id="GO:0016787">
    <property type="term" value="F:hydrolase activity"/>
    <property type="evidence" value="ECO:0007669"/>
    <property type="project" value="UniProtKB-KW"/>
</dbReference>
<dbReference type="OrthoDB" id="418728at2"/>
<evidence type="ECO:0000259" key="1">
    <source>
        <dbReference type="Pfam" id="PF00753"/>
    </source>
</evidence>
<dbReference type="InterPro" id="IPR001279">
    <property type="entry name" value="Metallo-B-lactamas"/>
</dbReference>
<dbReference type="AlphaFoldDB" id="A0A6N8L3S7"/>
<dbReference type="Gene3D" id="3.60.15.10">
    <property type="entry name" value="Ribonuclease Z/Hydroxyacylglutathione hydrolase-like"/>
    <property type="match status" value="1"/>
</dbReference>
<comment type="caution">
    <text evidence="2">The sequence shown here is derived from an EMBL/GenBank/DDBJ whole genome shotgun (WGS) entry which is preliminary data.</text>
</comment>
<evidence type="ECO:0000313" key="2">
    <source>
        <dbReference type="EMBL" id="MVZ63734.1"/>
    </source>
</evidence>
<dbReference type="Proteomes" id="UP000435036">
    <property type="component" value="Unassembled WGS sequence"/>
</dbReference>
<keyword evidence="2" id="KW-0378">Hydrolase</keyword>
<dbReference type="Pfam" id="PF00753">
    <property type="entry name" value="Lactamase_B"/>
    <property type="match status" value="1"/>
</dbReference>